<dbReference type="Proteomes" id="UP000595446">
    <property type="component" value="Chromosome"/>
</dbReference>
<proteinExistence type="predicted"/>
<organism evidence="1 2">
    <name type="scientific">Mycobacterium heckeshornense</name>
    <dbReference type="NCBI Taxonomy" id="110505"/>
    <lineage>
        <taxon>Bacteria</taxon>
        <taxon>Bacillati</taxon>
        <taxon>Actinomycetota</taxon>
        <taxon>Actinomycetes</taxon>
        <taxon>Mycobacteriales</taxon>
        <taxon>Mycobacteriaceae</taxon>
        <taxon>Mycobacterium</taxon>
    </lineage>
</organism>
<evidence type="ECO:0000313" key="2">
    <source>
        <dbReference type="Proteomes" id="UP000595446"/>
    </source>
</evidence>
<dbReference type="EMBL" id="AP024237">
    <property type="protein sequence ID" value="BCO34773.1"/>
    <property type="molecule type" value="Genomic_DNA"/>
</dbReference>
<accession>A0A2I3EKI2</accession>
<sequence length="61" mass="6502">MTISKAQLTGIGEFETWGSVKHCIVDGMHALGVELLEACITLRASNSPTELGAISLWEKSA</sequence>
<evidence type="ECO:0000313" key="1">
    <source>
        <dbReference type="EMBL" id="BCO34773.1"/>
    </source>
</evidence>
<reference evidence="1 2" key="1">
    <citation type="submission" date="2020-12" db="EMBL/GenBank/DDBJ databases">
        <title>Complete genome sequence of Mycobacterium heckeshornense JCM 15655T, closely related to a pathogenic non-tuberculous mycobacterial species Mycobacterium xenopi.</title>
        <authorList>
            <person name="Yoshida M."/>
            <person name="Fukano H."/>
            <person name="Asakura T."/>
            <person name="Suzuki M."/>
            <person name="Hoshino Y."/>
        </authorList>
    </citation>
    <scope>NUCLEOTIDE SEQUENCE [LARGE SCALE GENOMIC DNA]</scope>
    <source>
        <strain evidence="1 2">JCM 15655</strain>
    </source>
</reference>
<gene>
    <name evidence="1" type="ORF">MHEC_12060</name>
</gene>
<dbReference type="STRING" id="110505.ACT16_15450"/>
<keyword evidence="2" id="KW-1185">Reference proteome</keyword>
<dbReference type="AlphaFoldDB" id="A0A2I3EKI2"/>
<protein>
    <submittedName>
        <fullName evidence="1">Uncharacterized protein</fullName>
    </submittedName>
</protein>
<name>A0A2I3EKI2_9MYCO</name>